<comment type="function">
    <text evidence="5">An accessory protein needed during the final step in the assembly of 30S ribosomal subunit, possibly for assembly of the head region. Essential for efficient processing of 16S rRNA. May be needed both before and after RbfA during the maturation of 16S rRNA. It has affinity for free ribosomal 30S subunits but not for 70S ribosomes.</text>
</comment>
<keyword evidence="4 5" id="KW-0143">Chaperone</keyword>
<dbReference type="Pfam" id="PF24986">
    <property type="entry name" value="PRC_RimM"/>
    <property type="match status" value="1"/>
</dbReference>
<organism evidence="9 10">
    <name type="scientific">Hoeflea halophila</name>
    <dbReference type="NCBI Taxonomy" id="714899"/>
    <lineage>
        <taxon>Bacteria</taxon>
        <taxon>Pseudomonadati</taxon>
        <taxon>Pseudomonadota</taxon>
        <taxon>Alphaproteobacteria</taxon>
        <taxon>Hyphomicrobiales</taxon>
        <taxon>Rhizobiaceae</taxon>
        <taxon>Hoeflea</taxon>
    </lineage>
</organism>
<evidence type="ECO:0000259" key="7">
    <source>
        <dbReference type="Pfam" id="PF01782"/>
    </source>
</evidence>
<dbReference type="GO" id="GO:0042274">
    <property type="term" value="P:ribosomal small subunit biogenesis"/>
    <property type="evidence" value="ECO:0007669"/>
    <property type="project" value="UniProtKB-UniRule"/>
</dbReference>
<comment type="subunit">
    <text evidence="5">Binds ribosomal protein uS19.</text>
</comment>
<dbReference type="InterPro" id="IPR002676">
    <property type="entry name" value="RimM_N"/>
</dbReference>
<dbReference type="GO" id="GO:0043022">
    <property type="term" value="F:ribosome binding"/>
    <property type="evidence" value="ECO:0007669"/>
    <property type="project" value="InterPro"/>
</dbReference>
<sequence length="222" mass="24138">MQAISYVLQQAFCLQAHPAAAEFFMTKLTHPILIGVVGAAQGIRGEVRVKPFTEDPMAIAEYGALYTKDGRRFEILDHRFAKTVVVVRFRGINDRNAAEALKGLELFIDRSSLDDEDLEEGEYFHADLVGLEAWDEDGRFWGEVSGVLDFGGGDLLELREDGSKPVVIPFTLAAVPHVDLEAGRILVDPLAAGLVESGEDDEGSEGGDDRDSGDEDGGEDGR</sequence>
<dbReference type="Proteomes" id="UP000219465">
    <property type="component" value="Unassembled WGS sequence"/>
</dbReference>
<dbReference type="InterPro" id="IPR011961">
    <property type="entry name" value="RimM"/>
</dbReference>
<dbReference type="EMBL" id="OCPC01000002">
    <property type="protein sequence ID" value="SOE16833.1"/>
    <property type="molecule type" value="Genomic_DNA"/>
</dbReference>
<evidence type="ECO:0000259" key="8">
    <source>
        <dbReference type="Pfam" id="PF24986"/>
    </source>
</evidence>
<comment type="subcellular location">
    <subcellularLocation>
        <location evidence="5">Cytoplasm</location>
    </subcellularLocation>
</comment>
<feature type="compositionally biased region" description="Acidic residues" evidence="6">
    <location>
        <begin position="197"/>
        <end position="222"/>
    </location>
</feature>
<comment type="similarity">
    <text evidence="5">Belongs to the RimM family.</text>
</comment>
<gene>
    <name evidence="5" type="primary">rimM</name>
    <name evidence="9" type="ORF">SAMN05877838_1715</name>
</gene>
<evidence type="ECO:0000256" key="3">
    <source>
        <dbReference type="ARBA" id="ARBA00022552"/>
    </source>
</evidence>
<protein>
    <recommendedName>
        <fullName evidence="5">Ribosome maturation factor RimM</fullName>
    </recommendedName>
</protein>
<dbReference type="GO" id="GO:0006364">
    <property type="term" value="P:rRNA processing"/>
    <property type="evidence" value="ECO:0007669"/>
    <property type="project" value="UniProtKB-UniRule"/>
</dbReference>
<dbReference type="PANTHER" id="PTHR33692">
    <property type="entry name" value="RIBOSOME MATURATION FACTOR RIMM"/>
    <property type="match status" value="1"/>
</dbReference>
<dbReference type="GO" id="GO:0005840">
    <property type="term" value="C:ribosome"/>
    <property type="evidence" value="ECO:0007669"/>
    <property type="project" value="InterPro"/>
</dbReference>
<evidence type="ECO:0000256" key="2">
    <source>
        <dbReference type="ARBA" id="ARBA00022517"/>
    </source>
</evidence>
<dbReference type="SUPFAM" id="SSF50447">
    <property type="entry name" value="Translation proteins"/>
    <property type="match status" value="1"/>
</dbReference>
<dbReference type="InterPro" id="IPR009000">
    <property type="entry name" value="Transl_B-barrel_sf"/>
</dbReference>
<feature type="domain" description="Ribosome maturation factor RimM PRC barrel" evidence="8">
    <location>
        <begin position="126"/>
        <end position="189"/>
    </location>
</feature>
<proteinExistence type="inferred from homology"/>
<feature type="domain" description="RimM N-terminal" evidence="7">
    <location>
        <begin position="34"/>
        <end position="111"/>
    </location>
</feature>
<evidence type="ECO:0000313" key="9">
    <source>
        <dbReference type="EMBL" id="SOE16833.1"/>
    </source>
</evidence>
<dbReference type="AlphaFoldDB" id="A0A286I9N1"/>
<accession>A0A286I9N1</accession>
<name>A0A286I9N1_9HYPH</name>
<evidence type="ECO:0000256" key="6">
    <source>
        <dbReference type="SAM" id="MobiDB-lite"/>
    </source>
</evidence>
<comment type="domain">
    <text evidence="5">The PRC barrel domain binds ribosomal protein uS19.</text>
</comment>
<evidence type="ECO:0000313" key="10">
    <source>
        <dbReference type="Proteomes" id="UP000219465"/>
    </source>
</evidence>
<keyword evidence="3 5" id="KW-0698">rRNA processing</keyword>
<dbReference type="SUPFAM" id="SSF50346">
    <property type="entry name" value="PRC-barrel domain"/>
    <property type="match status" value="1"/>
</dbReference>
<dbReference type="InterPro" id="IPR056792">
    <property type="entry name" value="PRC_RimM"/>
</dbReference>
<dbReference type="NCBIfam" id="TIGR02273">
    <property type="entry name" value="16S_RimM"/>
    <property type="match status" value="1"/>
</dbReference>
<reference evidence="10" key="1">
    <citation type="submission" date="2017-08" db="EMBL/GenBank/DDBJ databases">
        <authorList>
            <person name="Varghese N."/>
            <person name="Submissions S."/>
        </authorList>
    </citation>
    <scope>NUCLEOTIDE SEQUENCE [LARGE SCALE GENOMIC DNA]</scope>
    <source>
        <strain evidence="10">KCTC 23107</strain>
    </source>
</reference>
<dbReference type="InterPro" id="IPR011033">
    <property type="entry name" value="PRC_barrel-like_sf"/>
</dbReference>
<dbReference type="GO" id="GO:0005737">
    <property type="term" value="C:cytoplasm"/>
    <property type="evidence" value="ECO:0007669"/>
    <property type="project" value="UniProtKB-SubCell"/>
</dbReference>
<keyword evidence="1 5" id="KW-0963">Cytoplasm</keyword>
<feature type="region of interest" description="Disordered" evidence="6">
    <location>
        <begin position="193"/>
        <end position="222"/>
    </location>
</feature>
<dbReference type="PANTHER" id="PTHR33692:SF1">
    <property type="entry name" value="RIBOSOME MATURATION FACTOR RIMM"/>
    <property type="match status" value="1"/>
</dbReference>
<dbReference type="Gene3D" id="2.40.30.60">
    <property type="entry name" value="RimM"/>
    <property type="match status" value="1"/>
</dbReference>
<keyword evidence="2 5" id="KW-0690">Ribosome biogenesis</keyword>
<dbReference type="HAMAP" id="MF_00014">
    <property type="entry name" value="Ribosome_mat_RimM"/>
    <property type="match status" value="1"/>
</dbReference>
<evidence type="ECO:0000256" key="4">
    <source>
        <dbReference type="ARBA" id="ARBA00023186"/>
    </source>
</evidence>
<keyword evidence="10" id="KW-1185">Reference proteome</keyword>
<dbReference type="InterPro" id="IPR036976">
    <property type="entry name" value="RimM_N_sf"/>
</dbReference>
<evidence type="ECO:0000256" key="1">
    <source>
        <dbReference type="ARBA" id="ARBA00022490"/>
    </source>
</evidence>
<dbReference type="Gene3D" id="2.30.30.240">
    <property type="entry name" value="PRC-barrel domain"/>
    <property type="match status" value="1"/>
</dbReference>
<evidence type="ECO:0000256" key="5">
    <source>
        <dbReference type="HAMAP-Rule" id="MF_00014"/>
    </source>
</evidence>
<dbReference type="Pfam" id="PF01782">
    <property type="entry name" value="RimM"/>
    <property type="match status" value="1"/>
</dbReference>